<proteinExistence type="predicted"/>
<accession>A0ABQ9GQ66</accession>
<dbReference type="Pfam" id="PF10545">
    <property type="entry name" value="MADF_DNA_bdg"/>
    <property type="match status" value="1"/>
</dbReference>
<dbReference type="PANTHER" id="PTHR12243">
    <property type="entry name" value="MADF DOMAIN TRANSCRIPTION FACTOR"/>
    <property type="match status" value="1"/>
</dbReference>
<dbReference type="Proteomes" id="UP001159363">
    <property type="component" value="Chromosome 9"/>
</dbReference>
<sequence length="82" mass="9711">MITFIELFRERPVLWDKTRPEFKDENKKNDAWIEIGEEMQINKAEVQAKLRNLTSHFYRGSKKAKSGSGADSQRKWVAFEHL</sequence>
<evidence type="ECO:0000313" key="3">
    <source>
        <dbReference type="Proteomes" id="UP001159363"/>
    </source>
</evidence>
<dbReference type="InterPro" id="IPR039353">
    <property type="entry name" value="TF_Adf1"/>
</dbReference>
<name>A0ABQ9GQ66_9NEOP</name>
<comment type="caution">
    <text evidence="2">The sequence shown here is derived from an EMBL/GenBank/DDBJ whole genome shotgun (WGS) entry which is preliminary data.</text>
</comment>
<dbReference type="EMBL" id="JARBHB010000010">
    <property type="protein sequence ID" value="KAJ8874166.1"/>
    <property type="molecule type" value="Genomic_DNA"/>
</dbReference>
<dbReference type="PANTHER" id="PTHR12243:SF67">
    <property type="entry name" value="COREPRESSOR OF PANGOLIN, ISOFORM A-RELATED"/>
    <property type="match status" value="1"/>
</dbReference>
<evidence type="ECO:0000313" key="2">
    <source>
        <dbReference type="EMBL" id="KAJ8874166.1"/>
    </source>
</evidence>
<keyword evidence="3" id="KW-1185">Reference proteome</keyword>
<dbReference type="InterPro" id="IPR006578">
    <property type="entry name" value="MADF-dom"/>
</dbReference>
<protein>
    <recommendedName>
        <fullName evidence="1">MADF domain-containing protein</fullName>
    </recommendedName>
</protein>
<organism evidence="2 3">
    <name type="scientific">Dryococelus australis</name>
    <dbReference type="NCBI Taxonomy" id="614101"/>
    <lineage>
        <taxon>Eukaryota</taxon>
        <taxon>Metazoa</taxon>
        <taxon>Ecdysozoa</taxon>
        <taxon>Arthropoda</taxon>
        <taxon>Hexapoda</taxon>
        <taxon>Insecta</taxon>
        <taxon>Pterygota</taxon>
        <taxon>Neoptera</taxon>
        <taxon>Polyneoptera</taxon>
        <taxon>Phasmatodea</taxon>
        <taxon>Verophasmatodea</taxon>
        <taxon>Anareolatae</taxon>
        <taxon>Phasmatidae</taxon>
        <taxon>Eurycanthinae</taxon>
        <taxon>Dryococelus</taxon>
    </lineage>
</organism>
<dbReference type="SMART" id="SM00595">
    <property type="entry name" value="MADF"/>
    <property type="match status" value="1"/>
</dbReference>
<reference evidence="2 3" key="1">
    <citation type="submission" date="2023-02" db="EMBL/GenBank/DDBJ databases">
        <title>LHISI_Scaffold_Assembly.</title>
        <authorList>
            <person name="Stuart O.P."/>
            <person name="Cleave R."/>
            <person name="Magrath M.J.L."/>
            <person name="Mikheyev A.S."/>
        </authorList>
    </citation>
    <scope>NUCLEOTIDE SEQUENCE [LARGE SCALE GENOMIC DNA]</scope>
    <source>
        <strain evidence="2">Daus_M_001</strain>
        <tissue evidence="2">Leg muscle</tissue>
    </source>
</reference>
<gene>
    <name evidence="2" type="ORF">PR048_025008</name>
</gene>
<feature type="domain" description="MADF" evidence="1">
    <location>
        <begin position="3"/>
        <end position="82"/>
    </location>
</feature>
<dbReference type="PROSITE" id="PS51029">
    <property type="entry name" value="MADF"/>
    <property type="match status" value="1"/>
</dbReference>
<evidence type="ECO:0000259" key="1">
    <source>
        <dbReference type="PROSITE" id="PS51029"/>
    </source>
</evidence>